<accession>A0A183FT07</accession>
<dbReference type="PANTHER" id="PTHR31578">
    <property type="entry name" value="PROTEIN CBG21223-RELATED"/>
    <property type="match status" value="1"/>
</dbReference>
<reference evidence="3" key="2">
    <citation type="submission" date="2019-09" db="UniProtKB">
        <authorList>
            <consortium name="WormBaseParasite"/>
        </authorList>
    </citation>
    <scope>IDENTIFICATION</scope>
</reference>
<dbReference type="EMBL" id="UZAH01027000">
    <property type="protein sequence ID" value="VDO87623.1"/>
    <property type="molecule type" value="Genomic_DNA"/>
</dbReference>
<evidence type="ECO:0000313" key="1">
    <source>
        <dbReference type="EMBL" id="VDO87623.1"/>
    </source>
</evidence>
<dbReference type="WBParaSite" id="HPBE_0001115001-mRNA-1">
    <property type="protein sequence ID" value="HPBE_0001115001-mRNA-1"/>
    <property type="gene ID" value="HPBE_0001115001"/>
</dbReference>
<dbReference type="InterPro" id="IPR021010">
    <property type="entry name" value="Cytosolic_motility_protein"/>
</dbReference>
<protein>
    <submittedName>
        <fullName evidence="3">NAC domain-containing protein</fullName>
    </submittedName>
</protein>
<proteinExistence type="predicted"/>
<accession>A0A3P8A9Z5</accession>
<evidence type="ECO:0000313" key="2">
    <source>
        <dbReference type="Proteomes" id="UP000050761"/>
    </source>
</evidence>
<sequence length="135" mass="16047">MPNPPPKEDTWAFQKIGTVFQPNPVICLRQQNIDFALWYKQGEPLHGRTWHNGSVVECSFLYMKAELRRVQQLEGNIRVLQYAGDHNTEEFWYEWVVYKNRFEDSEVRKLLRCGDSSPIIWKSRVQRVRYSASVL</sequence>
<dbReference type="Proteomes" id="UP000050761">
    <property type="component" value="Unassembled WGS sequence"/>
</dbReference>
<dbReference type="AlphaFoldDB" id="A0A183FT07"/>
<organism evidence="2 3">
    <name type="scientific">Heligmosomoides polygyrus</name>
    <name type="common">Parasitic roundworm</name>
    <dbReference type="NCBI Taxonomy" id="6339"/>
    <lineage>
        <taxon>Eukaryota</taxon>
        <taxon>Metazoa</taxon>
        <taxon>Ecdysozoa</taxon>
        <taxon>Nematoda</taxon>
        <taxon>Chromadorea</taxon>
        <taxon>Rhabditida</taxon>
        <taxon>Rhabditina</taxon>
        <taxon>Rhabditomorpha</taxon>
        <taxon>Strongyloidea</taxon>
        <taxon>Heligmosomidae</taxon>
        <taxon>Heligmosomoides</taxon>
    </lineage>
</organism>
<dbReference type="Pfam" id="PF12150">
    <property type="entry name" value="MFP2b"/>
    <property type="match status" value="1"/>
</dbReference>
<reference evidence="1 2" key="1">
    <citation type="submission" date="2018-11" db="EMBL/GenBank/DDBJ databases">
        <authorList>
            <consortium name="Pathogen Informatics"/>
        </authorList>
    </citation>
    <scope>NUCLEOTIDE SEQUENCE [LARGE SCALE GENOMIC DNA]</scope>
</reference>
<keyword evidence="2" id="KW-1185">Reference proteome</keyword>
<name>A0A183FT07_HELPZ</name>
<dbReference type="SUPFAM" id="SSF141739">
    <property type="entry name" value="MFPT repeat-like"/>
    <property type="match status" value="1"/>
</dbReference>
<evidence type="ECO:0000313" key="3">
    <source>
        <dbReference type="WBParaSite" id="HPBE_0001115001-mRNA-1"/>
    </source>
</evidence>
<dbReference type="OrthoDB" id="5799247at2759"/>
<gene>
    <name evidence="1" type="ORF">HPBE_LOCUS11151</name>
</gene>
<dbReference type="PANTHER" id="PTHR31578:SF3">
    <property type="entry name" value="NEMATODE SPECIFIC PEPTIDE FAMILY"/>
    <property type="match status" value="1"/>
</dbReference>